<dbReference type="PROSITE" id="PS50181">
    <property type="entry name" value="FBOX"/>
    <property type="match status" value="1"/>
</dbReference>
<dbReference type="Pfam" id="PF12937">
    <property type="entry name" value="F-box-like"/>
    <property type="match status" value="1"/>
</dbReference>
<dbReference type="Gene3D" id="2.130.10.10">
    <property type="entry name" value="YVTN repeat-like/Quinoprotein amine dehydrogenase"/>
    <property type="match status" value="1"/>
</dbReference>
<evidence type="ECO:0000256" key="2">
    <source>
        <dbReference type="ARBA" id="ARBA00004906"/>
    </source>
</evidence>
<evidence type="ECO:0000256" key="9">
    <source>
        <dbReference type="PROSITE-ProRule" id="PRU00221"/>
    </source>
</evidence>
<dbReference type="GeneID" id="34607792"/>
<evidence type="ECO:0000313" key="13">
    <source>
        <dbReference type="Proteomes" id="UP000184188"/>
    </source>
</evidence>
<comment type="subunit">
    <text evidence="4">Component of the SCF(sconB) E3 ubiquitin ligase complex.</text>
</comment>
<dbReference type="InterPro" id="IPR036322">
    <property type="entry name" value="WD40_repeat_dom_sf"/>
</dbReference>
<feature type="region of interest" description="Disordered" evidence="10">
    <location>
        <begin position="485"/>
        <end position="524"/>
    </location>
</feature>
<dbReference type="VEuPathDB" id="FungiDB:ASPZODRAFT_122598"/>
<evidence type="ECO:0000256" key="10">
    <source>
        <dbReference type="SAM" id="MobiDB-lite"/>
    </source>
</evidence>
<comment type="pathway">
    <text evidence="2">Protein modification; protein ubiquitination.</text>
</comment>
<dbReference type="SMART" id="SM00256">
    <property type="entry name" value="FBOX"/>
    <property type="match status" value="1"/>
</dbReference>
<comment type="function">
    <text evidence="1">Component of the SCF(sconB) E3 ubiquitin ligase complex involved in the regulation of sulfur metabolite repression, probably by mediating the inactivation or degradation of the metR transcription factor.</text>
</comment>
<evidence type="ECO:0000256" key="8">
    <source>
        <dbReference type="ARBA" id="ARBA00032113"/>
    </source>
</evidence>
<reference evidence="13" key="1">
    <citation type="journal article" date="2017" name="Genome Biol.">
        <title>Comparative genomics reveals high biological diversity and specific adaptations in the industrially and medically important fungal genus Aspergillus.</title>
        <authorList>
            <person name="de Vries R.P."/>
            <person name="Riley R."/>
            <person name="Wiebenga A."/>
            <person name="Aguilar-Osorio G."/>
            <person name="Amillis S."/>
            <person name="Uchima C.A."/>
            <person name="Anderluh G."/>
            <person name="Asadollahi M."/>
            <person name="Askin M."/>
            <person name="Barry K."/>
            <person name="Battaglia E."/>
            <person name="Bayram O."/>
            <person name="Benocci T."/>
            <person name="Braus-Stromeyer S.A."/>
            <person name="Caldana C."/>
            <person name="Canovas D."/>
            <person name="Cerqueira G.C."/>
            <person name="Chen F."/>
            <person name="Chen W."/>
            <person name="Choi C."/>
            <person name="Clum A."/>
            <person name="Dos Santos R.A."/>
            <person name="Damasio A.R."/>
            <person name="Diallinas G."/>
            <person name="Emri T."/>
            <person name="Fekete E."/>
            <person name="Flipphi M."/>
            <person name="Freyberg S."/>
            <person name="Gallo A."/>
            <person name="Gournas C."/>
            <person name="Habgood R."/>
            <person name="Hainaut M."/>
            <person name="Harispe M.L."/>
            <person name="Henrissat B."/>
            <person name="Hilden K.S."/>
            <person name="Hope R."/>
            <person name="Hossain A."/>
            <person name="Karabika E."/>
            <person name="Karaffa L."/>
            <person name="Karanyi Z."/>
            <person name="Krasevec N."/>
            <person name="Kuo A."/>
            <person name="Kusch H."/>
            <person name="LaButti K."/>
            <person name="Lagendijk E.L."/>
            <person name="Lapidus A."/>
            <person name="Levasseur A."/>
            <person name="Lindquist E."/>
            <person name="Lipzen A."/>
            <person name="Logrieco A.F."/>
            <person name="MacCabe A."/>
            <person name="Maekelae M.R."/>
            <person name="Malavazi I."/>
            <person name="Melin P."/>
            <person name="Meyer V."/>
            <person name="Mielnichuk N."/>
            <person name="Miskei M."/>
            <person name="Molnar A.P."/>
            <person name="Mule G."/>
            <person name="Ngan C.Y."/>
            <person name="Orejas M."/>
            <person name="Orosz E."/>
            <person name="Ouedraogo J.P."/>
            <person name="Overkamp K.M."/>
            <person name="Park H.-S."/>
            <person name="Perrone G."/>
            <person name="Piumi F."/>
            <person name="Punt P.J."/>
            <person name="Ram A.F."/>
            <person name="Ramon A."/>
            <person name="Rauscher S."/>
            <person name="Record E."/>
            <person name="Riano-Pachon D.M."/>
            <person name="Robert V."/>
            <person name="Roehrig J."/>
            <person name="Ruller R."/>
            <person name="Salamov A."/>
            <person name="Salih N.S."/>
            <person name="Samson R.A."/>
            <person name="Sandor E."/>
            <person name="Sanguinetti M."/>
            <person name="Schuetze T."/>
            <person name="Sepcic K."/>
            <person name="Shelest E."/>
            <person name="Sherlock G."/>
            <person name="Sophianopoulou V."/>
            <person name="Squina F.M."/>
            <person name="Sun H."/>
            <person name="Susca A."/>
            <person name="Todd R.B."/>
            <person name="Tsang A."/>
            <person name="Unkles S.E."/>
            <person name="van de Wiele N."/>
            <person name="van Rossen-Uffink D."/>
            <person name="Oliveira J.V."/>
            <person name="Vesth T.C."/>
            <person name="Visser J."/>
            <person name="Yu J.-H."/>
            <person name="Zhou M."/>
            <person name="Andersen M.R."/>
            <person name="Archer D.B."/>
            <person name="Baker S.E."/>
            <person name="Benoit I."/>
            <person name="Brakhage A.A."/>
            <person name="Braus G.H."/>
            <person name="Fischer R."/>
            <person name="Frisvad J.C."/>
            <person name="Goldman G.H."/>
            <person name="Houbraken J."/>
            <person name="Oakley B."/>
            <person name="Pocsi I."/>
            <person name="Scazzocchio C."/>
            <person name="Seiboth B."/>
            <person name="vanKuyk P.A."/>
            <person name="Wortman J."/>
            <person name="Dyer P.S."/>
            <person name="Grigoriev I.V."/>
        </authorList>
    </citation>
    <scope>NUCLEOTIDE SEQUENCE [LARGE SCALE GENOMIC DNA]</scope>
    <source>
        <strain evidence="13">CBS 506.65</strain>
    </source>
</reference>
<dbReference type="SUPFAM" id="SSF50978">
    <property type="entry name" value="WD40 repeat-like"/>
    <property type="match status" value="1"/>
</dbReference>
<dbReference type="InterPro" id="IPR001810">
    <property type="entry name" value="F-box_dom"/>
</dbReference>
<dbReference type="InterPro" id="IPR052121">
    <property type="entry name" value="F-box_SCF_Substrate_Recog"/>
</dbReference>
<feature type="repeat" description="WD" evidence="9">
    <location>
        <begin position="434"/>
        <end position="475"/>
    </location>
</feature>
<dbReference type="InterPro" id="IPR001680">
    <property type="entry name" value="WD40_rpt"/>
</dbReference>
<dbReference type="InterPro" id="IPR015943">
    <property type="entry name" value="WD40/YVTN_repeat-like_dom_sf"/>
</dbReference>
<comment type="similarity">
    <text evidence="3">Belongs to the WD repeat MET30/SCONB/SCON-2 family.</text>
</comment>
<dbReference type="PANTHER" id="PTHR46550:SF1">
    <property type="entry name" value="F-BOX PROTEIN 3"/>
    <property type="match status" value="1"/>
</dbReference>
<keyword evidence="13" id="KW-1185">Reference proteome</keyword>
<evidence type="ECO:0000256" key="5">
    <source>
        <dbReference type="ARBA" id="ARBA00015819"/>
    </source>
</evidence>
<evidence type="ECO:0000256" key="4">
    <source>
        <dbReference type="ARBA" id="ARBA00011725"/>
    </source>
</evidence>
<accession>A0A1L9SAK4</accession>
<gene>
    <name evidence="12" type="ORF">ASPZODRAFT_122598</name>
</gene>
<dbReference type="OrthoDB" id="3219396at2759"/>
<keyword evidence="9" id="KW-0853">WD repeat</keyword>
<evidence type="ECO:0000256" key="7">
    <source>
        <dbReference type="ARBA" id="ARBA00030034"/>
    </source>
</evidence>
<sequence>MSKRCRSDFVEDLPVQKRLRSAGLDNTDRLSSLSDELLLHILSFLPIPSLIICQSLSRRLHTLAGDSEIWKRLYYSRWVLPRARRLGTTKSTRFLRSKIEYSPNVSTWLDHGHLTEDGVVTNWKRQYRLRQNWAKGACRVTEVELVQSPAVPLKLVNLCAGVVFTVEHNNLLKAWVAKDPKCCLASIAIADQAQSVVATALASNYCPQGRRIEVFVSFQDGSLNIYDYDIGSSRLGLRSSYTEVADGHITAIASFPSYLLMASRHKRLSLYEIPTAVEIKSEHPSFKLPRLVTSLRADSIVTPMALSIRAAGSGIISSIVYSFFHIGCGWSLGIQELSITPTGEPVKSRLVTTVDSQYGTGRSSLHPNALRSHDSPRNRRLRPPSHPAIMHHDPPTSISYSHPYLLTSHADNTLTMYLVVSNSNELYIKSSKRLFGHTSSVSAVQVSDRGKAVSVSSQGDEIRIWELETVASTLNTKKSLEAENSIQVSPENKQSIKTRSLDSAAHTTLHDSSEPGEPLDGTFVKPNTQDYIGFDDELVLLLRERGIDGRKLECYDFT</sequence>
<dbReference type="Gene3D" id="1.20.1280.50">
    <property type="match status" value="1"/>
</dbReference>
<organism evidence="12 13">
    <name type="scientific">Penicilliopsis zonata CBS 506.65</name>
    <dbReference type="NCBI Taxonomy" id="1073090"/>
    <lineage>
        <taxon>Eukaryota</taxon>
        <taxon>Fungi</taxon>
        <taxon>Dikarya</taxon>
        <taxon>Ascomycota</taxon>
        <taxon>Pezizomycotina</taxon>
        <taxon>Eurotiomycetes</taxon>
        <taxon>Eurotiomycetidae</taxon>
        <taxon>Eurotiales</taxon>
        <taxon>Aspergillaceae</taxon>
        <taxon>Penicilliopsis</taxon>
    </lineage>
</organism>
<dbReference type="PANTHER" id="PTHR46550">
    <property type="entry name" value="F-BOX ONLY PROTEIN 3"/>
    <property type="match status" value="1"/>
</dbReference>
<dbReference type="EMBL" id="KV878349">
    <property type="protein sequence ID" value="OJJ44194.1"/>
    <property type="molecule type" value="Genomic_DNA"/>
</dbReference>
<dbReference type="STRING" id="1073090.A0A1L9SAK4"/>
<feature type="compositionally biased region" description="Polar residues" evidence="10">
    <location>
        <begin position="485"/>
        <end position="498"/>
    </location>
</feature>
<keyword evidence="6" id="KW-0833">Ubl conjugation pathway</keyword>
<dbReference type="Proteomes" id="UP000184188">
    <property type="component" value="Unassembled WGS sequence"/>
</dbReference>
<evidence type="ECO:0000313" key="12">
    <source>
        <dbReference type="EMBL" id="OJJ44194.1"/>
    </source>
</evidence>
<dbReference type="SUPFAM" id="SSF81383">
    <property type="entry name" value="F-box domain"/>
    <property type="match status" value="1"/>
</dbReference>
<feature type="domain" description="F-box" evidence="11">
    <location>
        <begin position="27"/>
        <end position="73"/>
    </location>
</feature>
<dbReference type="PROSITE" id="PS50082">
    <property type="entry name" value="WD_REPEATS_2"/>
    <property type="match status" value="1"/>
</dbReference>
<dbReference type="InterPro" id="IPR036047">
    <property type="entry name" value="F-box-like_dom_sf"/>
</dbReference>
<evidence type="ECO:0000256" key="3">
    <source>
        <dbReference type="ARBA" id="ARBA00007968"/>
    </source>
</evidence>
<name>A0A1L9SAK4_9EURO</name>
<evidence type="ECO:0000256" key="1">
    <source>
        <dbReference type="ARBA" id="ARBA00002730"/>
    </source>
</evidence>
<proteinExistence type="inferred from homology"/>
<dbReference type="Pfam" id="PF25499">
    <property type="entry name" value="Beta-prop_pof12"/>
    <property type="match status" value="1"/>
</dbReference>
<dbReference type="PROSITE" id="PS50294">
    <property type="entry name" value="WD_REPEATS_REGION"/>
    <property type="match status" value="1"/>
</dbReference>
<protein>
    <recommendedName>
        <fullName evidence="5">Probable E3 ubiquitin ligase complex SCF subunit sconB</fullName>
    </recommendedName>
    <alternativeName>
        <fullName evidence="8">Sulfur controller B</fullName>
    </alternativeName>
    <alternativeName>
        <fullName evidence="7">Sulfur metabolite repression control protein B</fullName>
    </alternativeName>
</protein>
<evidence type="ECO:0000256" key="6">
    <source>
        <dbReference type="ARBA" id="ARBA00022786"/>
    </source>
</evidence>
<dbReference type="AlphaFoldDB" id="A0A1L9SAK4"/>
<dbReference type="GO" id="GO:0005737">
    <property type="term" value="C:cytoplasm"/>
    <property type="evidence" value="ECO:0007669"/>
    <property type="project" value="TreeGrafter"/>
</dbReference>
<dbReference type="RefSeq" id="XP_022578704.1">
    <property type="nucleotide sequence ID" value="XM_022721327.1"/>
</dbReference>
<feature type="region of interest" description="Disordered" evidence="10">
    <location>
        <begin position="358"/>
        <end position="391"/>
    </location>
</feature>
<evidence type="ECO:0000259" key="11">
    <source>
        <dbReference type="PROSITE" id="PS50181"/>
    </source>
</evidence>